<comment type="caution">
    <text evidence="2">The sequence shown here is derived from an EMBL/GenBank/DDBJ whole genome shotgun (WGS) entry which is preliminary data.</text>
</comment>
<dbReference type="AlphaFoldDB" id="A0A0D6PJX9"/>
<dbReference type="Gene3D" id="3.10.450.50">
    <property type="match status" value="1"/>
</dbReference>
<organism evidence="2 3">
    <name type="scientific">Acidocella aminolytica 101 = DSM 11237</name>
    <dbReference type="NCBI Taxonomy" id="1120923"/>
    <lineage>
        <taxon>Bacteria</taxon>
        <taxon>Pseudomonadati</taxon>
        <taxon>Pseudomonadota</taxon>
        <taxon>Alphaproteobacteria</taxon>
        <taxon>Acetobacterales</taxon>
        <taxon>Acidocellaceae</taxon>
        <taxon>Acidocella</taxon>
    </lineage>
</organism>
<accession>A0A0D6PJX9</accession>
<dbReference type="RefSeq" id="WP_048880088.1">
    <property type="nucleotide sequence ID" value="NZ_BANC01000110.1"/>
</dbReference>
<dbReference type="Pfam" id="PF13474">
    <property type="entry name" value="SnoaL_3"/>
    <property type="match status" value="1"/>
</dbReference>
<protein>
    <recommendedName>
        <fullName evidence="1">SnoaL-like domain-containing protein</fullName>
    </recommendedName>
</protein>
<dbReference type="SUPFAM" id="SSF54427">
    <property type="entry name" value="NTF2-like"/>
    <property type="match status" value="1"/>
</dbReference>
<name>A0A0D6PJX9_9PROT</name>
<evidence type="ECO:0000259" key="1">
    <source>
        <dbReference type="Pfam" id="PF13474"/>
    </source>
</evidence>
<dbReference type="InterPro" id="IPR032710">
    <property type="entry name" value="NTF2-like_dom_sf"/>
</dbReference>
<feature type="domain" description="SnoaL-like" evidence="1">
    <location>
        <begin position="7"/>
        <end position="125"/>
    </location>
</feature>
<gene>
    <name evidence="2" type="ORF">Aam_112_026</name>
</gene>
<dbReference type="OrthoDB" id="8420006at2"/>
<dbReference type="STRING" id="1120923.SAMN02746095_00636"/>
<dbReference type="Proteomes" id="UP000032668">
    <property type="component" value="Unassembled WGS sequence"/>
</dbReference>
<evidence type="ECO:0000313" key="2">
    <source>
        <dbReference type="EMBL" id="GAN81706.1"/>
    </source>
</evidence>
<evidence type="ECO:0000313" key="3">
    <source>
        <dbReference type="Proteomes" id="UP000032668"/>
    </source>
</evidence>
<dbReference type="InterPro" id="IPR037401">
    <property type="entry name" value="SnoaL-like"/>
</dbReference>
<proteinExistence type="predicted"/>
<reference evidence="2 3" key="1">
    <citation type="submission" date="2012-11" db="EMBL/GenBank/DDBJ databases">
        <title>Whole genome sequence of Acidocella aminolytica 101 = DSM 11237.</title>
        <authorList>
            <person name="Azuma Y."/>
            <person name="Higashiura N."/>
            <person name="Hirakawa H."/>
            <person name="Matsushita K."/>
        </authorList>
    </citation>
    <scope>NUCLEOTIDE SEQUENCE [LARGE SCALE GENOMIC DNA]</scope>
    <source>
        <strain evidence="3">101 / DSM 11237</strain>
    </source>
</reference>
<dbReference type="EMBL" id="BANC01000110">
    <property type="protein sequence ID" value="GAN81706.1"/>
    <property type="molecule type" value="Genomic_DNA"/>
</dbReference>
<sequence length="127" mass="14803">MRNEVCAVATALIAAFEANDRDEYFSFFAPEARFIFQTVPFVMQSRAIYEAEYDRWVREDGFEVLQCDSTHQQADIYGDSAVFTHQTFTRIRTKAGESAFQERETIIFTRRDGKWMAVHEHLSLMQG</sequence>
<keyword evidence="3" id="KW-1185">Reference proteome</keyword>